<evidence type="ECO:0000313" key="3">
    <source>
        <dbReference type="Proteomes" id="UP000014155"/>
    </source>
</evidence>
<dbReference type="PANTHER" id="PTHR18964">
    <property type="entry name" value="ROK (REPRESSOR, ORF, KINASE) FAMILY"/>
    <property type="match status" value="1"/>
</dbReference>
<keyword evidence="3" id="KW-1185">Reference proteome</keyword>
<sequence>MKTYLGLDFGGTKLLIGEHDRDGRLLRSKRYETGARSQEQAVSILFESLVDYKKTVGFEGKLSGAGVGIVGVVDHNKGLWLSINHVVTDPPVPLAAMLEDKLGVPAAIDNDVRCTTMAELIFGHGKKSKNFIYLNVGTGLAAGFVIDGRILRGANNNSGEIGHMVTDIGSKHICICGRQGCAENVVSGVGFAQNAQRLAPFYKTSLCVPPEGSGIDVEEIFRLADAGDPLCLELTRQAVDTLACVIMNVVRVTDPDMLILGGGIVSDGWLMGKINKILNPAAVRGLKNGIVLSDFEPKRAGLAGATALAMTASGL</sequence>
<dbReference type="SUPFAM" id="SSF53067">
    <property type="entry name" value="Actin-like ATPase domain"/>
    <property type="match status" value="1"/>
</dbReference>
<organism evidence="2 3">
    <name type="scientific">Ruminiclostridium cellobioparum subsp. termitidis CT1112</name>
    <dbReference type="NCBI Taxonomy" id="1195236"/>
    <lineage>
        <taxon>Bacteria</taxon>
        <taxon>Bacillati</taxon>
        <taxon>Bacillota</taxon>
        <taxon>Clostridia</taxon>
        <taxon>Eubacteriales</taxon>
        <taxon>Oscillospiraceae</taxon>
        <taxon>Ruminiclostridium</taxon>
    </lineage>
</organism>
<name>S0FJT5_RUMCE</name>
<evidence type="ECO:0000256" key="1">
    <source>
        <dbReference type="ARBA" id="ARBA00006479"/>
    </source>
</evidence>
<dbReference type="GO" id="GO:0016301">
    <property type="term" value="F:kinase activity"/>
    <property type="evidence" value="ECO:0007669"/>
    <property type="project" value="UniProtKB-KW"/>
</dbReference>
<dbReference type="PATRIC" id="fig|1195236.3.peg.1950"/>
<gene>
    <name evidence="2" type="ORF">CTER_1623</name>
</gene>
<comment type="similarity">
    <text evidence="1">Belongs to the ROK (NagC/XylR) family.</text>
</comment>
<dbReference type="InterPro" id="IPR043129">
    <property type="entry name" value="ATPase_NBD"/>
</dbReference>
<evidence type="ECO:0000313" key="2">
    <source>
        <dbReference type="EMBL" id="EMS72425.1"/>
    </source>
</evidence>
<reference evidence="2 3" key="1">
    <citation type="journal article" date="2013" name="Genome Announc.">
        <title>Draft Genome Sequence of the Cellulolytic, Mesophilic, Anaerobic Bacterium Clostridium termitidis Strain CT1112 (DSM 5398).</title>
        <authorList>
            <person name="Lal S."/>
            <person name="Ramachandran U."/>
            <person name="Zhang X."/>
            <person name="Munir R."/>
            <person name="Sparling R."/>
            <person name="Levin D.B."/>
        </authorList>
    </citation>
    <scope>NUCLEOTIDE SEQUENCE [LARGE SCALE GENOMIC DNA]</scope>
    <source>
        <strain evidence="2 3">CT1112</strain>
    </source>
</reference>
<keyword evidence="2" id="KW-0418">Kinase</keyword>
<accession>S0FJT5</accession>
<dbReference type="Pfam" id="PF00480">
    <property type="entry name" value="ROK"/>
    <property type="match status" value="1"/>
</dbReference>
<dbReference type="InterPro" id="IPR000600">
    <property type="entry name" value="ROK"/>
</dbReference>
<protein>
    <submittedName>
        <fullName evidence="2">Transcriptional regulator/sugar kinase</fullName>
    </submittedName>
</protein>
<dbReference type="Gene3D" id="3.30.420.40">
    <property type="match status" value="2"/>
</dbReference>
<keyword evidence="2" id="KW-0808">Transferase</keyword>
<dbReference type="RefSeq" id="WP_004625136.1">
    <property type="nucleotide sequence ID" value="NZ_AORV01000027.1"/>
</dbReference>
<dbReference type="AlphaFoldDB" id="S0FJT5"/>
<proteinExistence type="inferred from homology"/>
<dbReference type="STRING" id="1195236.CTER_1623"/>
<comment type="caution">
    <text evidence="2">The sequence shown here is derived from an EMBL/GenBank/DDBJ whole genome shotgun (WGS) entry which is preliminary data.</text>
</comment>
<dbReference type="eggNOG" id="COG1940">
    <property type="taxonomic scope" value="Bacteria"/>
</dbReference>
<dbReference type="EMBL" id="AORV01000027">
    <property type="protein sequence ID" value="EMS72425.1"/>
    <property type="molecule type" value="Genomic_DNA"/>
</dbReference>
<dbReference type="PANTHER" id="PTHR18964:SF149">
    <property type="entry name" value="BIFUNCTIONAL UDP-N-ACETYLGLUCOSAMINE 2-EPIMERASE_N-ACETYLMANNOSAMINE KINASE"/>
    <property type="match status" value="1"/>
</dbReference>
<dbReference type="Proteomes" id="UP000014155">
    <property type="component" value="Unassembled WGS sequence"/>
</dbReference>